<protein>
    <submittedName>
        <fullName evidence="1">Uncharacterized protein</fullName>
    </submittedName>
</protein>
<organism evidence="1 2">
    <name type="scientific">Kitasatospora misakiensis</name>
    <dbReference type="NCBI Taxonomy" id="67330"/>
    <lineage>
        <taxon>Bacteria</taxon>
        <taxon>Bacillati</taxon>
        <taxon>Actinomycetota</taxon>
        <taxon>Actinomycetes</taxon>
        <taxon>Kitasatosporales</taxon>
        <taxon>Streptomycetaceae</taxon>
        <taxon>Kitasatospora</taxon>
    </lineage>
</organism>
<evidence type="ECO:0000313" key="1">
    <source>
        <dbReference type="EMBL" id="MFC5664758.1"/>
    </source>
</evidence>
<reference evidence="2" key="1">
    <citation type="journal article" date="2019" name="Int. J. Syst. Evol. Microbiol.">
        <title>The Global Catalogue of Microorganisms (GCM) 10K type strain sequencing project: providing services to taxonomists for standard genome sequencing and annotation.</title>
        <authorList>
            <consortium name="The Broad Institute Genomics Platform"/>
            <consortium name="The Broad Institute Genome Sequencing Center for Infectious Disease"/>
            <person name="Wu L."/>
            <person name="Ma J."/>
        </authorList>
    </citation>
    <scope>NUCLEOTIDE SEQUENCE [LARGE SCALE GENOMIC DNA]</scope>
    <source>
        <strain evidence="2">CGMCC 4.1437</strain>
    </source>
</reference>
<comment type="caution">
    <text evidence="1">The sequence shown here is derived from an EMBL/GenBank/DDBJ whole genome shotgun (WGS) entry which is preliminary data.</text>
</comment>
<proteinExistence type="predicted"/>
<sequence length="40" mass="4566">MTTLGLLILIIVAAVLGAVCRLRSDFLHDRRREDDHHLPE</sequence>
<gene>
    <name evidence="1" type="ORF">ACFP3U_17405</name>
</gene>
<accession>A0ABW0X4T5</accession>
<dbReference type="EMBL" id="JBHSOF010000020">
    <property type="protein sequence ID" value="MFC5664758.1"/>
    <property type="molecule type" value="Genomic_DNA"/>
</dbReference>
<keyword evidence="2" id="KW-1185">Reference proteome</keyword>
<name>A0ABW0X4T5_9ACTN</name>
<dbReference type="RefSeq" id="WP_380226445.1">
    <property type="nucleotide sequence ID" value="NZ_JBHSOF010000020.1"/>
</dbReference>
<evidence type="ECO:0000313" key="2">
    <source>
        <dbReference type="Proteomes" id="UP001595975"/>
    </source>
</evidence>
<dbReference type="Proteomes" id="UP001595975">
    <property type="component" value="Unassembled WGS sequence"/>
</dbReference>